<dbReference type="Proteomes" id="UP001353858">
    <property type="component" value="Unassembled WGS sequence"/>
</dbReference>
<keyword evidence="4" id="KW-1185">Reference proteome</keyword>
<dbReference type="SMART" id="SM00238">
    <property type="entry name" value="BIR"/>
    <property type="match status" value="1"/>
</dbReference>
<dbReference type="InterPro" id="IPR001370">
    <property type="entry name" value="BIR_rpt"/>
</dbReference>
<dbReference type="SUPFAM" id="SSF57924">
    <property type="entry name" value="Inhibitor of apoptosis (IAP) repeat"/>
    <property type="match status" value="1"/>
</dbReference>
<reference evidence="4" key="1">
    <citation type="submission" date="2023-01" db="EMBL/GenBank/DDBJ databases">
        <title>Key to firefly adult light organ development and bioluminescence: homeobox transcription factors regulate luciferase expression and transportation to peroxisome.</title>
        <authorList>
            <person name="Fu X."/>
        </authorList>
    </citation>
    <scope>NUCLEOTIDE SEQUENCE [LARGE SCALE GENOMIC DNA]</scope>
</reference>
<evidence type="ECO:0000256" key="1">
    <source>
        <dbReference type="ARBA" id="ARBA00022723"/>
    </source>
</evidence>
<accession>A0AAN7P0K2</accession>
<dbReference type="Pfam" id="PF00653">
    <property type="entry name" value="BIR"/>
    <property type="match status" value="1"/>
</dbReference>
<dbReference type="InterPro" id="IPR051190">
    <property type="entry name" value="Baculoviral_IAP"/>
</dbReference>
<protein>
    <submittedName>
        <fullName evidence="3">Uncharacterized protein</fullName>
    </submittedName>
</protein>
<dbReference type="PANTHER" id="PTHR46771">
    <property type="entry name" value="DETERIN"/>
    <property type="match status" value="1"/>
</dbReference>
<evidence type="ECO:0000313" key="3">
    <source>
        <dbReference type="EMBL" id="KAK4874467.1"/>
    </source>
</evidence>
<dbReference type="GO" id="GO:0046872">
    <property type="term" value="F:metal ion binding"/>
    <property type="evidence" value="ECO:0007669"/>
    <property type="project" value="UniProtKB-KW"/>
</dbReference>
<dbReference type="CDD" id="cd00022">
    <property type="entry name" value="BIR"/>
    <property type="match status" value="1"/>
</dbReference>
<evidence type="ECO:0000313" key="4">
    <source>
        <dbReference type="Proteomes" id="UP001353858"/>
    </source>
</evidence>
<dbReference type="EMBL" id="JARPUR010000006">
    <property type="protein sequence ID" value="KAK4874467.1"/>
    <property type="molecule type" value="Genomic_DNA"/>
</dbReference>
<dbReference type="PANTHER" id="PTHR46771:SF5">
    <property type="entry name" value="DETERIN"/>
    <property type="match status" value="1"/>
</dbReference>
<dbReference type="AlphaFoldDB" id="A0AAN7P0K2"/>
<organism evidence="3 4">
    <name type="scientific">Aquatica leii</name>
    <dbReference type="NCBI Taxonomy" id="1421715"/>
    <lineage>
        <taxon>Eukaryota</taxon>
        <taxon>Metazoa</taxon>
        <taxon>Ecdysozoa</taxon>
        <taxon>Arthropoda</taxon>
        <taxon>Hexapoda</taxon>
        <taxon>Insecta</taxon>
        <taxon>Pterygota</taxon>
        <taxon>Neoptera</taxon>
        <taxon>Endopterygota</taxon>
        <taxon>Coleoptera</taxon>
        <taxon>Polyphaga</taxon>
        <taxon>Elateriformia</taxon>
        <taxon>Elateroidea</taxon>
        <taxon>Lampyridae</taxon>
        <taxon>Luciolinae</taxon>
        <taxon>Aquatica</taxon>
    </lineage>
</organism>
<dbReference type="Gene3D" id="1.10.1170.10">
    <property type="entry name" value="Inhibitor Of Apoptosis Protein (2mihbC-IAP-1), Chain A"/>
    <property type="match status" value="1"/>
</dbReference>
<keyword evidence="1" id="KW-0479">Metal-binding</keyword>
<keyword evidence="2" id="KW-0862">Zinc</keyword>
<gene>
    <name evidence="3" type="ORF">RN001_013827</name>
</gene>
<name>A0AAN7P0K2_9COLE</name>
<dbReference type="PROSITE" id="PS50143">
    <property type="entry name" value="BIR_REPEAT_2"/>
    <property type="match status" value="1"/>
</dbReference>
<comment type="caution">
    <text evidence="3">The sequence shown here is derived from an EMBL/GenBank/DDBJ whole genome shotgun (WGS) entry which is preliminary data.</text>
</comment>
<evidence type="ECO:0000256" key="2">
    <source>
        <dbReference type="ARBA" id="ARBA00022833"/>
    </source>
</evidence>
<proteinExistence type="predicted"/>
<sequence>MENDHKTTVKNKLSMFYQENREKSFKSWNWKATSNCSAKKLAEAGFYFIGTQEEPDAVQCFFCDKALDGWDEDDDPWQEHKTHSLECAFAKTNLSEDNLTTGQRLDFHSQLVKKLIKQYVDVTLKHFNQDHNVNYTKIKKAVNGLKRSRK</sequence>